<dbReference type="InterPro" id="IPR024607">
    <property type="entry name" value="Sulfatase_CS"/>
</dbReference>
<reference evidence="6" key="1">
    <citation type="submission" date="2019-03" db="EMBL/GenBank/DDBJ databases">
        <title>Single cell metagenomics reveals metabolic interactions within the superorganism composed of flagellate Streblomastix strix and complex community of Bacteroidetes bacteria on its surface.</title>
        <authorList>
            <person name="Treitli S.C."/>
            <person name="Kolisko M."/>
            <person name="Husnik F."/>
            <person name="Keeling P."/>
            <person name="Hampl V."/>
        </authorList>
    </citation>
    <scope>NUCLEOTIDE SEQUENCE</scope>
    <source>
        <strain evidence="6">STM</strain>
    </source>
</reference>
<name>A0A5J4SXI5_9ZZZZ</name>
<dbReference type="GO" id="GO:0004065">
    <property type="term" value="F:arylsulfatase activity"/>
    <property type="evidence" value="ECO:0007669"/>
    <property type="project" value="UniProtKB-EC"/>
</dbReference>
<accession>A0A5J4SXI5</accession>
<dbReference type="PANTHER" id="PTHR42693:SF53">
    <property type="entry name" value="ENDO-4-O-SULFATASE"/>
    <property type="match status" value="1"/>
</dbReference>
<dbReference type="SUPFAM" id="SSF53649">
    <property type="entry name" value="Alkaline phosphatase-like"/>
    <property type="match status" value="1"/>
</dbReference>
<dbReference type="PROSITE" id="PS00149">
    <property type="entry name" value="SULFATASE_2"/>
    <property type="match status" value="1"/>
</dbReference>
<protein>
    <submittedName>
        <fullName evidence="6">Arylsulfatase</fullName>
        <ecNumber evidence="6">3.1.6.1</ecNumber>
    </submittedName>
</protein>
<dbReference type="InterPro" id="IPR017850">
    <property type="entry name" value="Alkaline_phosphatase_core_sf"/>
</dbReference>
<gene>
    <name evidence="6" type="ORF">EZS27_001838</name>
</gene>
<evidence type="ECO:0000256" key="4">
    <source>
        <dbReference type="ARBA" id="ARBA00022837"/>
    </source>
</evidence>
<dbReference type="Gene3D" id="3.40.720.10">
    <property type="entry name" value="Alkaline Phosphatase, subunit A"/>
    <property type="match status" value="1"/>
</dbReference>
<organism evidence="6">
    <name type="scientific">termite gut metagenome</name>
    <dbReference type="NCBI Taxonomy" id="433724"/>
    <lineage>
        <taxon>unclassified sequences</taxon>
        <taxon>metagenomes</taxon>
        <taxon>organismal metagenomes</taxon>
    </lineage>
</organism>
<dbReference type="GO" id="GO:0046872">
    <property type="term" value="F:metal ion binding"/>
    <property type="evidence" value="ECO:0007669"/>
    <property type="project" value="UniProtKB-KW"/>
</dbReference>
<dbReference type="InterPro" id="IPR050738">
    <property type="entry name" value="Sulfatase"/>
</dbReference>
<feature type="domain" description="Sulfatase N-terminal" evidence="5">
    <location>
        <begin position="29"/>
        <end position="342"/>
    </location>
</feature>
<evidence type="ECO:0000256" key="3">
    <source>
        <dbReference type="ARBA" id="ARBA00022801"/>
    </source>
</evidence>
<sequence>MKKYIIPIVGCMTLALEAASAKATSRDKPNILIILADDLGYGDLSCQGVAKDIHTPHIDRLLNEGIRFTNFHANCPVSSPSRAALLTGRFPDLVGVPGVIRTTKEDNWGYLSQEAILLPQMLKSKGYHSAIIGKWHLGLQSPNTPCERGFDYFHGFLGDMMDDYYTHLRLNNNYMRENDQLINPKGHATELFSDWAIDYIAKQKENEEPFFLYLAYNAPHVPLQPPAEWLDKVKKRGLDVSENRVKLIALIEHLDHQVGRVYQALEATGQLENTLIIFTSDNGGQKNAGANNGLFRGEKGNMYEGGIRVAGGFYWKGKIMPAINDNLVILFDLYPTICELVGANISHEIDGISVLPLLKGEYQITDDRILFWMRREGWLSYGGLSYYAASYKSHKILQNTPWEAVQYFNIKDDPTEENPITNHNSELFKEIFQALTEHIRQSGAIPWQKKKED</sequence>
<keyword evidence="4" id="KW-0106">Calcium</keyword>
<comment type="similarity">
    <text evidence="1">Belongs to the sulfatase family.</text>
</comment>
<evidence type="ECO:0000313" key="6">
    <source>
        <dbReference type="EMBL" id="KAA6350734.1"/>
    </source>
</evidence>
<dbReference type="Pfam" id="PF00884">
    <property type="entry name" value="Sulfatase"/>
    <property type="match status" value="1"/>
</dbReference>
<evidence type="ECO:0000256" key="1">
    <source>
        <dbReference type="ARBA" id="ARBA00008779"/>
    </source>
</evidence>
<dbReference type="PROSITE" id="PS00523">
    <property type="entry name" value="SULFATASE_1"/>
    <property type="match status" value="1"/>
</dbReference>
<dbReference type="PANTHER" id="PTHR42693">
    <property type="entry name" value="ARYLSULFATASE FAMILY MEMBER"/>
    <property type="match status" value="1"/>
</dbReference>
<evidence type="ECO:0000256" key="2">
    <source>
        <dbReference type="ARBA" id="ARBA00022723"/>
    </source>
</evidence>
<keyword evidence="3 6" id="KW-0378">Hydrolase</keyword>
<proteinExistence type="inferred from homology"/>
<comment type="caution">
    <text evidence="6">The sequence shown here is derived from an EMBL/GenBank/DDBJ whole genome shotgun (WGS) entry which is preliminary data.</text>
</comment>
<dbReference type="EMBL" id="SNRY01000023">
    <property type="protein sequence ID" value="KAA6350734.1"/>
    <property type="molecule type" value="Genomic_DNA"/>
</dbReference>
<evidence type="ECO:0000259" key="5">
    <source>
        <dbReference type="Pfam" id="PF00884"/>
    </source>
</evidence>
<dbReference type="InterPro" id="IPR000917">
    <property type="entry name" value="Sulfatase_N"/>
</dbReference>
<keyword evidence="2" id="KW-0479">Metal-binding</keyword>
<dbReference type="AlphaFoldDB" id="A0A5J4SXI5"/>
<dbReference type="EC" id="3.1.6.1" evidence="6"/>